<dbReference type="PRINTS" id="PR00032">
    <property type="entry name" value="HTHARAC"/>
</dbReference>
<dbReference type="InterPro" id="IPR014710">
    <property type="entry name" value="RmlC-like_jellyroll"/>
</dbReference>
<proteinExistence type="predicted"/>
<name>A0A919XI28_9BACL</name>
<dbReference type="SMART" id="SM00342">
    <property type="entry name" value="HTH_ARAC"/>
    <property type="match status" value="1"/>
</dbReference>
<feature type="domain" description="HTH araC/xylS-type" evidence="4">
    <location>
        <begin position="170"/>
        <end position="267"/>
    </location>
</feature>
<dbReference type="PANTHER" id="PTHR46796:SF2">
    <property type="entry name" value="TRANSCRIPTIONAL REGULATORY PROTEIN"/>
    <property type="match status" value="1"/>
</dbReference>
<keyword evidence="3" id="KW-0804">Transcription</keyword>
<dbReference type="Pfam" id="PF02311">
    <property type="entry name" value="AraC_binding"/>
    <property type="match status" value="1"/>
</dbReference>
<comment type="caution">
    <text evidence="5">The sequence shown here is derived from an EMBL/GenBank/DDBJ whole genome shotgun (WGS) entry which is preliminary data.</text>
</comment>
<accession>A0A919XI28</accession>
<dbReference type="GO" id="GO:0003700">
    <property type="term" value="F:DNA-binding transcription factor activity"/>
    <property type="evidence" value="ECO:0007669"/>
    <property type="project" value="InterPro"/>
</dbReference>
<sequence>MTNVTFYRNEHLPFLEAKRCARSDLAYQKHFHEEYSIGLIDEGETEAWCDGHAYRVETGRAISFPPGMLHACRPASLESWKYKMLFIKPEWLDQLEPAMAEPLRIPFLLEGRKNQYCRRLINRVVDALAGTDEPLAAESAAVELIYALSSRNTFDLEHPSGSGYEQPHIRRIQEYLHAHYHERITLQRLEEAVGVSKFHLIRLFKKGTHMPPHAYQNLLRINHAKAELLKRRPIADIAAETGYYDQSHFSKAFFKIVGVTPQRYVSTRMP</sequence>
<dbReference type="InterPro" id="IPR018060">
    <property type="entry name" value="HTH_AraC"/>
</dbReference>
<evidence type="ECO:0000313" key="5">
    <source>
        <dbReference type="EMBL" id="GIO32596.1"/>
    </source>
</evidence>
<dbReference type="PANTHER" id="PTHR46796">
    <property type="entry name" value="HTH-TYPE TRANSCRIPTIONAL ACTIVATOR RHAS-RELATED"/>
    <property type="match status" value="1"/>
</dbReference>
<evidence type="ECO:0000259" key="4">
    <source>
        <dbReference type="PROSITE" id="PS01124"/>
    </source>
</evidence>
<dbReference type="InterPro" id="IPR020449">
    <property type="entry name" value="Tscrpt_reg_AraC-type_HTH"/>
</dbReference>
<dbReference type="AlphaFoldDB" id="A0A919XI28"/>
<dbReference type="InterPro" id="IPR050204">
    <property type="entry name" value="AraC_XylS_family_regulators"/>
</dbReference>
<evidence type="ECO:0000256" key="1">
    <source>
        <dbReference type="ARBA" id="ARBA00023015"/>
    </source>
</evidence>
<dbReference type="InterPro" id="IPR037923">
    <property type="entry name" value="HTH-like"/>
</dbReference>
<organism evidence="5 6">
    <name type="scientific">Paenibacillus albilobatus</name>
    <dbReference type="NCBI Taxonomy" id="2716884"/>
    <lineage>
        <taxon>Bacteria</taxon>
        <taxon>Bacillati</taxon>
        <taxon>Bacillota</taxon>
        <taxon>Bacilli</taxon>
        <taxon>Bacillales</taxon>
        <taxon>Paenibacillaceae</taxon>
        <taxon>Paenibacillus</taxon>
    </lineage>
</organism>
<evidence type="ECO:0000313" key="6">
    <source>
        <dbReference type="Proteomes" id="UP000679779"/>
    </source>
</evidence>
<evidence type="ECO:0000256" key="3">
    <source>
        <dbReference type="ARBA" id="ARBA00023163"/>
    </source>
</evidence>
<dbReference type="SUPFAM" id="SSF51215">
    <property type="entry name" value="Regulatory protein AraC"/>
    <property type="match status" value="1"/>
</dbReference>
<dbReference type="EMBL" id="BORQ01000004">
    <property type="protein sequence ID" value="GIO32596.1"/>
    <property type="molecule type" value="Genomic_DNA"/>
</dbReference>
<dbReference type="Gene3D" id="2.60.120.10">
    <property type="entry name" value="Jelly Rolls"/>
    <property type="match status" value="1"/>
</dbReference>
<keyword evidence="1" id="KW-0805">Transcription regulation</keyword>
<dbReference type="Gene3D" id="1.10.10.60">
    <property type="entry name" value="Homeodomain-like"/>
    <property type="match status" value="2"/>
</dbReference>
<dbReference type="InterPro" id="IPR009057">
    <property type="entry name" value="Homeodomain-like_sf"/>
</dbReference>
<dbReference type="SUPFAM" id="SSF46689">
    <property type="entry name" value="Homeodomain-like"/>
    <property type="match status" value="2"/>
</dbReference>
<dbReference type="RefSeq" id="WP_160039498.1">
    <property type="nucleotide sequence ID" value="NZ_BORQ01000004.1"/>
</dbReference>
<dbReference type="PROSITE" id="PS01124">
    <property type="entry name" value="HTH_ARAC_FAMILY_2"/>
    <property type="match status" value="1"/>
</dbReference>
<dbReference type="GO" id="GO:0043565">
    <property type="term" value="F:sequence-specific DNA binding"/>
    <property type="evidence" value="ECO:0007669"/>
    <property type="project" value="InterPro"/>
</dbReference>
<keyword evidence="2" id="KW-0238">DNA-binding</keyword>
<evidence type="ECO:0000256" key="2">
    <source>
        <dbReference type="ARBA" id="ARBA00023125"/>
    </source>
</evidence>
<keyword evidence="6" id="KW-1185">Reference proteome</keyword>
<dbReference type="Proteomes" id="UP000679779">
    <property type="component" value="Unassembled WGS sequence"/>
</dbReference>
<dbReference type="InterPro" id="IPR003313">
    <property type="entry name" value="AraC-bd"/>
</dbReference>
<dbReference type="Pfam" id="PF12833">
    <property type="entry name" value="HTH_18"/>
    <property type="match status" value="1"/>
</dbReference>
<gene>
    <name evidence="5" type="ORF">J2TS6_37370</name>
</gene>
<reference evidence="5" key="1">
    <citation type="submission" date="2021-03" db="EMBL/GenBank/DDBJ databases">
        <title>Antimicrobial resistance genes in bacteria isolated from Japanese honey, and their potential for conferring macrolide and lincosamide resistance in the American foulbrood pathogen Paenibacillus larvae.</title>
        <authorList>
            <person name="Okamoto M."/>
            <person name="Kumagai M."/>
            <person name="Kanamori H."/>
            <person name="Takamatsu D."/>
        </authorList>
    </citation>
    <scope>NUCLEOTIDE SEQUENCE</scope>
    <source>
        <strain evidence="5">J2TS6</strain>
    </source>
</reference>
<protein>
    <submittedName>
        <fullName evidence="5">AraC family transcriptional regulator</fullName>
    </submittedName>
</protein>